<name>A0A4Q2IP31_9SPHN</name>
<feature type="domain" description="Non-reducing end beta-L-arabinofuranosidase-like GH127 catalytic" evidence="1">
    <location>
        <begin position="39"/>
        <end position="425"/>
    </location>
</feature>
<dbReference type="Proteomes" id="UP000292347">
    <property type="component" value="Unassembled WGS sequence"/>
</dbReference>
<comment type="caution">
    <text evidence="4">The sequence shown here is derived from an EMBL/GenBank/DDBJ whole genome shotgun (WGS) entry which is preliminary data.</text>
</comment>
<accession>A0A4Q2IP31</accession>
<dbReference type="AlphaFoldDB" id="A0A4Q2IP31"/>
<dbReference type="Pfam" id="PF20736">
    <property type="entry name" value="Glyco_hydro127M"/>
    <property type="match status" value="1"/>
</dbReference>
<dbReference type="GO" id="GO:0016787">
    <property type="term" value="F:hydrolase activity"/>
    <property type="evidence" value="ECO:0007669"/>
    <property type="project" value="UniProtKB-KW"/>
</dbReference>
<dbReference type="Pfam" id="PF20620">
    <property type="entry name" value="DUF6805"/>
    <property type="match status" value="1"/>
</dbReference>
<evidence type="ECO:0000313" key="4">
    <source>
        <dbReference type="EMBL" id="RXZ29972.1"/>
    </source>
</evidence>
<feature type="domain" description="Glycoside hydrolase GH146 substrate-binding" evidence="2">
    <location>
        <begin position="633"/>
        <end position="753"/>
    </location>
</feature>
<keyword evidence="5" id="KW-1185">Reference proteome</keyword>
<reference evidence="4 5" key="1">
    <citation type="submission" date="2019-01" db="EMBL/GenBank/DDBJ databases">
        <title>Sphingomonas mucosissima sp. nov. and Sphingomonas desiccabilis sp. nov., from biological soil crusts in the Colorado Plateau, USA.</title>
        <authorList>
            <person name="Zhu D."/>
        </authorList>
    </citation>
    <scope>NUCLEOTIDE SEQUENCE [LARGE SCALE GENOMIC DNA]</scope>
    <source>
        <strain evidence="4 5">CP1D</strain>
    </source>
</reference>
<dbReference type="GO" id="GO:0005975">
    <property type="term" value="P:carbohydrate metabolic process"/>
    <property type="evidence" value="ECO:0007669"/>
    <property type="project" value="InterPro"/>
</dbReference>
<sequence length="769" mass="84829">MGWTRRGTLGAGIALGTLPVAWGAPAASPGATPFPLSQIRLKPSIFLTSVQANQRYLLSLDADRLLHNFYAGAGMPTKGDVYGGWESRGIAGHSLGHYLSAVSLIHAQTGDPQFRDRAIYIVDQLKAIQTKQGDGYAGGTTVERDGKTVDGKVVYEELRKGEIRSTGFSLNDGWVPLYTYHKVVAGALDAHQHAGVKDGLAVAVGLGDFLGKILEGLSDTQVQDILRTEHGGLTESFAELYKRTGNRRWLILAERMRHHAIVDPLQAGRDELAGKHANTQIPKIVGEARLHELTGNADRAKVVQFFWTTVTRDHSYVIGGNSDHEHFGLPRQLAQRLDQQTCEACNSYNMLRLTRHLYSWNGDASYFDFYERSHLNHIMSQQDPRTGMFTYFTALAPGMGRVHSNPTEDFWCCVGSGMESHSKHGESVYWKRGDAVAINLYYASMLDAPDARLDMDTEFPLGDTVSITVTKPPKKLALRVPGWCGTPLLQVNGKTAGVRDGGYLMLAGLKAGDRIELSLPMPVRVEAMPDDAKLIAFLSGPLVLAGDMGANDRPWEGLDPALVTDQAQPALVTAGGLHQYRLGEQGKPRDLTLRPFFAQHQNRTAVYFRRFDTAEWPIQQAAWTRAARERADLTERTIDLIRLGEQQPEVDHAFADSGQSAAVSHVADRSRNVNAGFFEFDLAVAPGPLALQVAYGGGQRDKDFRIMIDGKQLVRERLSGEGTSTRNVQTYTLPMEMTRGKSKIRVRFESDAWQGVEVYTARTMRLKSV</sequence>
<evidence type="ECO:0000259" key="1">
    <source>
        <dbReference type="Pfam" id="PF07944"/>
    </source>
</evidence>
<dbReference type="Pfam" id="PF07944">
    <property type="entry name" value="Beta-AFase-like_GH127_cat"/>
    <property type="match status" value="1"/>
</dbReference>
<evidence type="ECO:0000259" key="2">
    <source>
        <dbReference type="Pfam" id="PF20620"/>
    </source>
</evidence>
<feature type="domain" description="Non-reducing end beta-L-arabinofuranosidase-like GH127 middle" evidence="3">
    <location>
        <begin position="436"/>
        <end position="521"/>
    </location>
</feature>
<dbReference type="RefSeq" id="WP_129343430.1">
    <property type="nucleotide sequence ID" value="NZ_JACIDD010000004.1"/>
</dbReference>
<dbReference type="InterPro" id="IPR049046">
    <property type="entry name" value="Beta-AFase-like_GH127_middle"/>
</dbReference>
<dbReference type="EMBL" id="SDPT01000004">
    <property type="protein sequence ID" value="RXZ29972.1"/>
    <property type="molecule type" value="Genomic_DNA"/>
</dbReference>
<dbReference type="InterPro" id="IPR046544">
    <property type="entry name" value="GH146_SB_dom"/>
</dbReference>
<dbReference type="SUPFAM" id="SSF48208">
    <property type="entry name" value="Six-hairpin glycosidases"/>
    <property type="match status" value="1"/>
</dbReference>
<dbReference type="PANTHER" id="PTHR31151">
    <property type="entry name" value="PROLINE-TRNA LIGASE (DUF1680)"/>
    <property type="match status" value="1"/>
</dbReference>
<evidence type="ECO:0000313" key="5">
    <source>
        <dbReference type="Proteomes" id="UP000292347"/>
    </source>
</evidence>
<protein>
    <submittedName>
        <fullName evidence="4">Glycoside hydrolase family 127 protein</fullName>
    </submittedName>
</protein>
<gene>
    <name evidence="4" type="ORF">EO081_16070</name>
</gene>
<organism evidence="4 5">
    <name type="scientific">Sphingomonas desiccabilis</name>
    <dbReference type="NCBI Taxonomy" id="429134"/>
    <lineage>
        <taxon>Bacteria</taxon>
        <taxon>Pseudomonadati</taxon>
        <taxon>Pseudomonadota</taxon>
        <taxon>Alphaproteobacteria</taxon>
        <taxon>Sphingomonadales</taxon>
        <taxon>Sphingomonadaceae</taxon>
        <taxon>Sphingomonas</taxon>
    </lineage>
</organism>
<dbReference type="OrthoDB" id="9757939at2"/>
<evidence type="ECO:0000259" key="3">
    <source>
        <dbReference type="Pfam" id="PF20736"/>
    </source>
</evidence>
<dbReference type="InterPro" id="IPR008928">
    <property type="entry name" value="6-hairpin_glycosidase_sf"/>
</dbReference>
<dbReference type="PANTHER" id="PTHR31151:SF0">
    <property type="entry name" value="PROLINE-TRNA LIGASE (DUF1680)"/>
    <property type="match status" value="1"/>
</dbReference>
<proteinExistence type="predicted"/>
<dbReference type="InterPro" id="IPR012878">
    <property type="entry name" value="Beta-AFase-like_GH127_cat"/>
</dbReference>
<keyword evidence="4" id="KW-0378">Hydrolase</keyword>